<protein>
    <submittedName>
        <fullName evidence="1">Uncharacterized protein</fullName>
    </submittedName>
</protein>
<accession>A0A1N6M5J1</accession>
<gene>
    <name evidence="1" type="ORF">VSP9026_02379</name>
</gene>
<evidence type="ECO:0000313" key="1">
    <source>
        <dbReference type="EMBL" id="SIO94650.1"/>
    </source>
</evidence>
<organism evidence="1 2">
    <name type="scientific">Vibrio spartinae</name>
    <dbReference type="NCBI Taxonomy" id="1918945"/>
    <lineage>
        <taxon>Bacteria</taxon>
        <taxon>Pseudomonadati</taxon>
        <taxon>Pseudomonadota</taxon>
        <taxon>Gammaproteobacteria</taxon>
        <taxon>Vibrionales</taxon>
        <taxon>Vibrionaceae</taxon>
        <taxon>Vibrio</taxon>
    </lineage>
</organism>
<evidence type="ECO:0000313" key="2">
    <source>
        <dbReference type="Proteomes" id="UP000184774"/>
    </source>
</evidence>
<sequence length="70" mass="7733">MSSLSQVHQQPDSSLDAALNALLNGPYRAVVCECGHVIFTHKGMIRSRCVDVRTGRALCRCKKWIGVSFN</sequence>
<dbReference type="AlphaFoldDB" id="A0A1N6M5J1"/>
<proteinExistence type="predicted"/>
<reference evidence="1 2" key="1">
    <citation type="submission" date="2016-12" db="EMBL/GenBank/DDBJ databases">
        <authorList>
            <person name="Song W.-J."/>
            <person name="Kurnit D.M."/>
        </authorList>
    </citation>
    <scope>NUCLEOTIDE SEQUENCE [LARGE SCALE GENOMIC DNA]</scope>
    <source>
        <strain evidence="1 2">CECT 9026</strain>
    </source>
</reference>
<dbReference type="Proteomes" id="UP000184774">
    <property type="component" value="Unassembled WGS sequence"/>
</dbReference>
<dbReference type="EMBL" id="FSSB01000016">
    <property type="protein sequence ID" value="SIO94650.1"/>
    <property type="molecule type" value="Genomic_DNA"/>
</dbReference>
<name>A0A1N6M5J1_9VIBR</name>